<dbReference type="AlphaFoldDB" id="A0A0S4KEH7"/>
<evidence type="ECO:0000313" key="1">
    <source>
        <dbReference type="EMBL" id="CUI13032.1"/>
    </source>
</evidence>
<protein>
    <submittedName>
        <fullName evidence="1">Uncharacterized protein</fullName>
    </submittedName>
</protein>
<name>A0A0S4KEH7_BODSA</name>
<gene>
    <name evidence="1" type="ORF">BSAL_03915</name>
</gene>
<reference evidence="2" key="1">
    <citation type="submission" date="2015-09" db="EMBL/GenBank/DDBJ databases">
        <authorList>
            <consortium name="Pathogen Informatics"/>
        </authorList>
    </citation>
    <scope>NUCLEOTIDE SEQUENCE [LARGE SCALE GENOMIC DNA]</scope>
    <source>
        <strain evidence="2">Lake Konstanz</strain>
    </source>
</reference>
<organism evidence="1 2">
    <name type="scientific">Bodo saltans</name>
    <name type="common">Flagellated protozoan</name>
    <dbReference type="NCBI Taxonomy" id="75058"/>
    <lineage>
        <taxon>Eukaryota</taxon>
        <taxon>Discoba</taxon>
        <taxon>Euglenozoa</taxon>
        <taxon>Kinetoplastea</taxon>
        <taxon>Metakinetoplastina</taxon>
        <taxon>Eubodonida</taxon>
        <taxon>Bodonidae</taxon>
        <taxon>Bodo</taxon>
    </lineage>
</organism>
<sequence length="71" mass="7821">MRSVITTVPFALSGNPTLSARVDDTLALQLIGEMGRDTGLLEDATSLLRFMGKGKAPRWWRQKFLGEVEGN</sequence>
<evidence type="ECO:0000313" key="2">
    <source>
        <dbReference type="Proteomes" id="UP000051952"/>
    </source>
</evidence>
<dbReference type="VEuPathDB" id="TriTrypDB:BSAL_03915"/>
<keyword evidence="2" id="KW-1185">Reference proteome</keyword>
<proteinExistence type="predicted"/>
<dbReference type="Proteomes" id="UP000051952">
    <property type="component" value="Unassembled WGS sequence"/>
</dbReference>
<accession>A0A0S4KEH7</accession>
<dbReference type="OrthoDB" id="270858at2759"/>
<dbReference type="EMBL" id="CYKH01000326">
    <property type="protein sequence ID" value="CUI13032.1"/>
    <property type="molecule type" value="Genomic_DNA"/>
</dbReference>